<dbReference type="Gene3D" id="3.40.50.12370">
    <property type="match status" value="1"/>
</dbReference>
<dbReference type="Proteomes" id="UP000019222">
    <property type="component" value="Chromosome"/>
</dbReference>
<reference evidence="3 4" key="1">
    <citation type="submission" date="2013-02" db="EMBL/GenBank/DDBJ databases">
        <title>The complete genome sequence of Corynebacterium vitaeruminis DSM 20294.</title>
        <authorList>
            <person name="Ruckert C."/>
            <person name="Albersmeier A."/>
            <person name="Kalinowski J."/>
        </authorList>
    </citation>
    <scope>NUCLEOTIDE SEQUENCE [LARGE SCALE GENOMIC DNA]</scope>
    <source>
        <strain evidence="4">ATCC 10234</strain>
    </source>
</reference>
<sequence>MTKKSSTDDSPDHAADPIHVLVVWSPNEGGNEAIQVAAWLARTTPVEIRCVTTFLRPWPSPSISKLGDKYKRWFKKEASRLEKVVRSELSKEGLDSEQLNKRVSIFADGSNEAALLAEAAADYHADVILLGSNATAPKGRFLPSTTADTLLHSSPIPLGLAPRSPKLSKRGITRINYAHVSDEDPSKDLHRVALLARQWDVPLRIVALSPSGFGQAPISQSLELPSDLTLEWRENTLAILDRLSDSLHDEFPEVFVETEVASGSGWAGALDAVKWKKGDLLCLRSTPMRAIERVFVGSQAAEILPHVRVPVLMLQAAAS</sequence>
<evidence type="ECO:0000259" key="2">
    <source>
        <dbReference type="Pfam" id="PF00582"/>
    </source>
</evidence>
<dbReference type="EMBL" id="CP004353">
    <property type="protein sequence ID" value="AHI23890.1"/>
    <property type="molecule type" value="Genomic_DNA"/>
</dbReference>
<organism evidence="3 4">
    <name type="scientific">Corynebacterium vitaeruminis DSM 20294</name>
    <dbReference type="NCBI Taxonomy" id="1224164"/>
    <lineage>
        <taxon>Bacteria</taxon>
        <taxon>Bacillati</taxon>
        <taxon>Actinomycetota</taxon>
        <taxon>Actinomycetes</taxon>
        <taxon>Mycobacteriales</taxon>
        <taxon>Corynebacteriaceae</taxon>
        <taxon>Corynebacterium</taxon>
    </lineage>
</organism>
<dbReference type="eggNOG" id="COG0589">
    <property type="taxonomic scope" value="Bacteria"/>
</dbReference>
<name>W5Y4X9_9CORY</name>
<dbReference type="Pfam" id="PF00582">
    <property type="entry name" value="Usp"/>
    <property type="match status" value="2"/>
</dbReference>
<dbReference type="STRING" id="1224164.B843_12570"/>
<dbReference type="SUPFAM" id="SSF52402">
    <property type="entry name" value="Adenine nucleotide alpha hydrolases-like"/>
    <property type="match status" value="2"/>
</dbReference>
<dbReference type="CDD" id="cd00293">
    <property type="entry name" value="USP-like"/>
    <property type="match status" value="1"/>
</dbReference>
<feature type="domain" description="UspA" evidence="2">
    <location>
        <begin position="19"/>
        <end position="158"/>
    </location>
</feature>
<dbReference type="HOGENOM" id="CLU_049301_4_0_11"/>
<feature type="domain" description="UspA" evidence="2">
    <location>
        <begin position="188"/>
        <end position="314"/>
    </location>
</feature>
<evidence type="ECO:0000313" key="4">
    <source>
        <dbReference type="Proteomes" id="UP000019222"/>
    </source>
</evidence>
<dbReference type="InterPro" id="IPR006016">
    <property type="entry name" value="UspA"/>
</dbReference>
<accession>W5Y4X9</accession>
<gene>
    <name evidence="3" type="ORF">B843_12570</name>
</gene>
<keyword evidence="4" id="KW-1185">Reference proteome</keyword>
<dbReference type="PATRIC" id="fig|1224164.3.peg.2539"/>
<evidence type="ECO:0000313" key="3">
    <source>
        <dbReference type="EMBL" id="AHI23890.1"/>
    </source>
</evidence>
<comment type="similarity">
    <text evidence="1">Belongs to the universal stress protein A family.</text>
</comment>
<dbReference type="KEGG" id="cvt:B843_12570"/>
<dbReference type="PANTHER" id="PTHR46268">
    <property type="entry name" value="STRESS RESPONSE PROTEIN NHAX"/>
    <property type="match status" value="1"/>
</dbReference>
<proteinExistence type="inferred from homology"/>
<dbReference type="PANTHER" id="PTHR46268:SF6">
    <property type="entry name" value="UNIVERSAL STRESS PROTEIN UP12"/>
    <property type="match status" value="1"/>
</dbReference>
<protein>
    <submittedName>
        <fullName evidence="3">Universal stress protein</fullName>
    </submittedName>
</protein>
<evidence type="ECO:0000256" key="1">
    <source>
        <dbReference type="ARBA" id="ARBA00008791"/>
    </source>
</evidence>
<dbReference type="RefSeq" id="WP_025253866.1">
    <property type="nucleotide sequence ID" value="NZ_CP004353.1"/>
</dbReference>
<dbReference type="AlphaFoldDB" id="W5Y4X9"/>